<dbReference type="GO" id="GO:0005634">
    <property type="term" value="C:nucleus"/>
    <property type="evidence" value="ECO:0007669"/>
    <property type="project" value="TreeGrafter"/>
</dbReference>
<keyword evidence="5" id="KW-0862">Zinc</keyword>
<dbReference type="PANTHER" id="PTHR11618">
    <property type="entry name" value="TRANSCRIPTION INITIATION FACTOR IIB-RELATED"/>
    <property type="match status" value="1"/>
</dbReference>
<dbReference type="PROSITE" id="PS51134">
    <property type="entry name" value="ZF_TFIIB"/>
    <property type="match status" value="1"/>
</dbReference>
<evidence type="ECO:0000313" key="8">
    <source>
        <dbReference type="EMBL" id="CDF39574.1"/>
    </source>
</evidence>
<dbReference type="GO" id="GO:0008270">
    <property type="term" value="F:zinc ion binding"/>
    <property type="evidence" value="ECO:0007669"/>
    <property type="project" value="UniProtKB-KW"/>
</dbReference>
<organism evidence="8 9">
    <name type="scientific">Chondrus crispus</name>
    <name type="common">Carrageen Irish moss</name>
    <name type="synonym">Polymorpha crispa</name>
    <dbReference type="NCBI Taxonomy" id="2769"/>
    <lineage>
        <taxon>Eukaryota</taxon>
        <taxon>Rhodophyta</taxon>
        <taxon>Florideophyceae</taxon>
        <taxon>Rhodymeniophycidae</taxon>
        <taxon>Gigartinales</taxon>
        <taxon>Gigartinaceae</taxon>
        <taxon>Chondrus</taxon>
    </lineage>
</organism>
<dbReference type="OrthoDB" id="25790at2759"/>
<evidence type="ECO:0000256" key="5">
    <source>
        <dbReference type="PROSITE-ProRule" id="PRU00469"/>
    </source>
</evidence>
<dbReference type="SUPFAM" id="SSF57783">
    <property type="entry name" value="Zinc beta-ribbon"/>
    <property type="match status" value="1"/>
</dbReference>
<keyword evidence="1" id="KW-0677">Repeat</keyword>
<feature type="domain" description="TFIIB-type" evidence="7">
    <location>
        <begin position="5"/>
        <end position="36"/>
    </location>
</feature>
<dbReference type="GO" id="GO:0070897">
    <property type="term" value="P:transcription preinitiation complex assembly"/>
    <property type="evidence" value="ECO:0007669"/>
    <property type="project" value="InterPro"/>
</dbReference>
<dbReference type="RefSeq" id="XP_005709868.1">
    <property type="nucleotide sequence ID" value="XM_005709811.1"/>
</dbReference>
<dbReference type="Proteomes" id="UP000012073">
    <property type="component" value="Unassembled WGS sequence"/>
</dbReference>
<evidence type="ECO:0000256" key="6">
    <source>
        <dbReference type="SAM" id="MobiDB-lite"/>
    </source>
</evidence>
<dbReference type="Gene3D" id="1.10.472.170">
    <property type="match status" value="1"/>
</dbReference>
<dbReference type="EMBL" id="HG002054">
    <property type="protein sequence ID" value="CDF39574.1"/>
    <property type="molecule type" value="Genomic_DNA"/>
</dbReference>
<evidence type="ECO:0000259" key="7">
    <source>
        <dbReference type="PROSITE" id="PS51134"/>
    </source>
</evidence>
<proteinExistence type="predicted"/>
<dbReference type="SUPFAM" id="SSF47954">
    <property type="entry name" value="Cyclin-like"/>
    <property type="match status" value="2"/>
</dbReference>
<evidence type="ECO:0000256" key="1">
    <source>
        <dbReference type="ARBA" id="ARBA00022737"/>
    </source>
</evidence>
<feature type="region of interest" description="Disordered" evidence="6">
    <location>
        <begin position="50"/>
        <end position="83"/>
    </location>
</feature>
<dbReference type="Gene3D" id="1.10.472.10">
    <property type="entry name" value="Cyclin-like"/>
    <property type="match status" value="1"/>
</dbReference>
<accession>R7QNA6</accession>
<dbReference type="GO" id="GO:0017025">
    <property type="term" value="F:TBP-class protein binding"/>
    <property type="evidence" value="ECO:0007669"/>
    <property type="project" value="InterPro"/>
</dbReference>
<dbReference type="GeneID" id="17317593"/>
<dbReference type="InterPro" id="IPR000812">
    <property type="entry name" value="TFIIB"/>
</dbReference>
<dbReference type="PRINTS" id="PR00685">
    <property type="entry name" value="TIFACTORIIB"/>
</dbReference>
<dbReference type="PhylomeDB" id="R7QNA6"/>
<keyword evidence="2" id="KW-0805">Transcription regulation</keyword>
<dbReference type="AlphaFoldDB" id="R7QNA6"/>
<reference evidence="9" key="1">
    <citation type="journal article" date="2013" name="Proc. Natl. Acad. Sci. U.S.A.">
        <title>Genome structure and metabolic features in the red seaweed Chondrus crispus shed light on evolution of the Archaeplastida.</title>
        <authorList>
            <person name="Collen J."/>
            <person name="Porcel B."/>
            <person name="Carre W."/>
            <person name="Ball S.G."/>
            <person name="Chaparro C."/>
            <person name="Tonon T."/>
            <person name="Barbeyron T."/>
            <person name="Michel G."/>
            <person name="Noel B."/>
            <person name="Valentin K."/>
            <person name="Elias M."/>
            <person name="Artiguenave F."/>
            <person name="Arun A."/>
            <person name="Aury J.M."/>
            <person name="Barbosa-Neto J.F."/>
            <person name="Bothwell J.H."/>
            <person name="Bouget F.Y."/>
            <person name="Brillet L."/>
            <person name="Cabello-Hurtado F."/>
            <person name="Capella-Gutierrez S."/>
            <person name="Charrier B."/>
            <person name="Cladiere L."/>
            <person name="Cock J.M."/>
            <person name="Coelho S.M."/>
            <person name="Colleoni C."/>
            <person name="Czjzek M."/>
            <person name="Da Silva C."/>
            <person name="Delage L."/>
            <person name="Denoeud F."/>
            <person name="Deschamps P."/>
            <person name="Dittami S.M."/>
            <person name="Gabaldon T."/>
            <person name="Gachon C.M."/>
            <person name="Groisillier A."/>
            <person name="Herve C."/>
            <person name="Jabbari K."/>
            <person name="Katinka M."/>
            <person name="Kloareg B."/>
            <person name="Kowalczyk N."/>
            <person name="Labadie K."/>
            <person name="Leblanc C."/>
            <person name="Lopez P.J."/>
            <person name="McLachlan D.H."/>
            <person name="Meslet-Cladiere L."/>
            <person name="Moustafa A."/>
            <person name="Nehr Z."/>
            <person name="Nyvall Collen P."/>
            <person name="Panaud O."/>
            <person name="Partensky F."/>
            <person name="Poulain J."/>
            <person name="Rensing S.A."/>
            <person name="Rousvoal S."/>
            <person name="Samson G."/>
            <person name="Symeonidi A."/>
            <person name="Weissenbach J."/>
            <person name="Zambounis A."/>
            <person name="Wincker P."/>
            <person name="Boyen C."/>
        </authorList>
    </citation>
    <scope>NUCLEOTIDE SEQUENCE [LARGE SCALE GENOMIC DNA]</scope>
    <source>
        <strain evidence="9">cv. Stackhouse</strain>
    </source>
</reference>
<dbReference type="Pfam" id="PF00382">
    <property type="entry name" value="TFIIB"/>
    <property type="match status" value="2"/>
</dbReference>
<evidence type="ECO:0000256" key="4">
    <source>
        <dbReference type="ARBA" id="ARBA00031706"/>
    </source>
</evidence>
<dbReference type="STRING" id="2769.R7QNA6"/>
<keyword evidence="5" id="KW-0863">Zinc-finger</keyword>
<sequence>MERELPEECPECESDDIIEDWAHGNAVCRSCGLVVQDRLLDLGTEWRTFTAEEGDDPNRAGPAANPLLEGEQGTSIGNGARGGGQLNKALNRAQQRNAISDADKVMIAVMGRIDRFCERLSLTGSISKRAKELFKRYRDHLTLKKTASNPDVFTRSRPLRDEEVSEIIASSLFIACRNEKAARTYKEICGLTKVPKKNVGATVKKMELVLEGAKTTYVRGTDDFVTRFCNLLDLPRDVINAADAVANALQNQEGVYGKTYTTVAASSIYVVTQLSDDKHVRTAKEIADVTGVADVTIKTTYRLIYPYIKKVLPKDFKPAKPLSRLPPP</sequence>
<gene>
    <name evidence="8" type="ORF">CHC_T00006659001</name>
</gene>
<protein>
    <recommendedName>
        <fullName evidence="4">General transcription factor TFIIB</fullName>
    </recommendedName>
</protein>
<dbReference type="PANTHER" id="PTHR11618:SF13">
    <property type="entry name" value="TRANSCRIPTION INITIATION FACTOR IIB"/>
    <property type="match status" value="1"/>
</dbReference>
<evidence type="ECO:0000256" key="2">
    <source>
        <dbReference type="ARBA" id="ARBA00023015"/>
    </source>
</evidence>
<evidence type="ECO:0000313" key="9">
    <source>
        <dbReference type="Proteomes" id="UP000012073"/>
    </source>
</evidence>
<keyword evidence="5" id="KW-0479">Metal-binding</keyword>
<keyword evidence="9" id="KW-1185">Reference proteome</keyword>
<dbReference type="GO" id="GO:0097550">
    <property type="term" value="C:transcription preinitiation complex"/>
    <property type="evidence" value="ECO:0007669"/>
    <property type="project" value="TreeGrafter"/>
</dbReference>
<keyword evidence="3" id="KW-0804">Transcription</keyword>
<dbReference type="InterPro" id="IPR036915">
    <property type="entry name" value="Cyclin-like_sf"/>
</dbReference>
<dbReference type="InterPro" id="IPR013137">
    <property type="entry name" value="Znf_TFIIB"/>
</dbReference>
<dbReference type="OMA" id="LYMACRM"/>
<dbReference type="Gramene" id="CDF39574">
    <property type="protein sequence ID" value="CDF39574"/>
    <property type="gene ID" value="CHC_T00006659001"/>
</dbReference>
<dbReference type="Pfam" id="PF08271">
    <property type="entry name" value="Zn_Ribbon_TF"/>
    <property type="match status" value="1"/>
</dbReference>
<dbReference type="InterPro" id="IPR013150">
    <property type="entry name" value="TFIIB_cyclin"/>
</dbReference>
<name>R7QNA6_CHOCR</name>
<dbReference type="KEGG" id="ccp:CHC_T00006659001"/>
<evidence type="ECO:0000256" key="3">
    <source>
        <dbReference type="ARBA" id="ARBA00023163"/>
    </source>
</evidence>